<feature type="region of interest" description="Disordered" evidence="5">
    <location>
        <begin position="254"/>
        <end position="291"/>
    </location>
</feature>
<dbReference type="EMBL" id="KZ678129">
    <property type="protein sequence ID" value="PSN73685.1"/>
    <property type="molecule type" value="Genomic_DNA"/>
</dbReference>
<feature type="zinc finger region" description="C3H1-type" evidence="4">
    <location>
        <begin position="327"/>
        <end position="354"/>
    </location>
</feature>
<dbReference type="SUPFAM" id="SSF90229">
    <property type="entry name" value="CCCH zinc finger"/>
    <property type="match status" value="1"/>
</dbReference>
<evidence type="ECO:0000256" key="5">
    <source>
        <dbReference type="SAM" id="MobiDB-lite"/>
    </source>
</evidence>
<protein>
    <recommendedName>
        <fullName evidence="6">C3H1-type domain-containing protein</fullName>
    </recommendedName>
</protein>
<reference evidence="7 8" key="1">
    <citation type="journal article" date="2018" name="Front. Microbiol.">
        <title>Genome-Wide Analysis of Corynespora cassiicola Leaf Fall Disease Putative Effectors.</title>
        <authorList>
            <person name="Lopez D."/>
            <person name="Ribeiro S."/>
            <person name="Label P."/>
            <person name="Fumanal B."/>
            <person name="Venisse J.S."/>
            <person name="Kohler A."/>
            <person name="de Oliveira R.R."/>
            <person name="Labutti K."/>
            <person name="Lipzen A."/>
            <person name="Lail K."/>
            <person name="Bauer D."/>
            <person name="Ohm R.A."/>
            <person name="Barry K.W."/>
            <person name="Spatafora J."/>
            <person name="Grigoriev I.V."/>
            <person name="Martin F.M."/>
            <person name="Pujade-Renaud V."/>
        </authorList>
    </citation>
    <scope>NUCLEOTIDE SEQUENCE [LARGE SCALE GENOMIC DNA]</scope>
    <source>
        <strain evidence="7 8">Philippines</strain>
    </source>
</reference>
<dbReference type="STRING" id="1448308.A0A2T2P7N9"/>
<dbReference type="Pfam" id="PF18044">
    <property type="entry name" value="zf-CCCH_4"/>
    <property type="match status" value="1"/>
</dbReference>
<keyword evidence="3 4" id="KW-0862">Zinc</keyword>
<keyword evidence="2 4" id="KW-0863">Zinc-finger</keyword>
<dbReference type="Pfam" id="PF25542">
    <property type="entry name" value="zf-CCCH_12"/>
    <property type="match status" value="1"/>
</dbReference>
<evidence type="ECO:0000256" key="1">
    <source>
        <dbReference type="ARBA" id="ARBA00022723"/>
    </source>
</evidence>
<feature type="compositionally biased region" description="Low complexity" evidence="5">
    <location>
        <begin position="254"/>
        <end position="275"/>
    </location>
</feature>
<proteinExistence type="predicted"/>
<dbReference type="PROSITE" id="PS50103">
    <property type="entry name" value="ZF_C3H1"/>
    <property type="match status" value="1"/>
</dbReference>
<dbReference type="AlphaFoldDB" id="A0A2T2P7N9"/>
<dbReference type="Gene3D" id="4.10.1000.10">
    <property type="entry name" value="Zinc finger, CCCH-type"/>
    <property type="match status" value="1"/>
</dbReference>
<dbReference type="PANTHER" id="PTHR37543">
    <property type="entry name" value="CCCH ZINC FINGER DNA BINDING PROTEIN (AFU_ORTHOLOGUE AFUA_5G12760)"/>
    <property type="match status" value="1"/>
</dbReference>
<evidence type="ECO:0000256" key="3">
    <source>
        <dbReference type="ARBA" id="ARBA00022833"/>
    </source>
</evidence>
<dbReference type="Pfam" id="PF25543">
    <property type="entry name" value="zf-CCCH_tandem"/>
    <property type="match status" value="1"/>
</dbReference>
<name>A0A2T2P7N9_CORCC</name>
<dbReference type="InterPro" id="IPR036855">
    <property type="entry name" value="Znf_CCCH_sf"/>
</dbReference>
<dbReference type="InterPro" id="IPR000571">
    <property type="entry name" value="Znf_CCCH"/>
</dbReference>
<evidence type="ECO:0000256" key="2">
    <source>
        <dbReference type="ARBA" id="ARBA00022771"/>
    </source>
</evidence>
<organism evidence="7 8">
    <name type="scientific">Corynespora cassiicola Philippines</name>
    <dbReference type="NCBI Taxonomy" id="1448308"/>
    <lineage>
        <taxon>Eukaryota</taxon>
        <taxon>Fungi</taxon>
        <taxon>Dikarya</taxon>
        <taxon>Ascomycota</taxon>
        <taxon>Pezizomycotina</taxon>
        <taxon>Dothideomycetes</taxon>
        <taxon>Pleosporomycetidae</taxon>
        <taxon>Pleosporales</taxon>
        <taxon>Corynesporascaceae</taxon>
        <taxon>Corynespora</taxon>
    </lineage>
</organism>
<keyword evidence="8" id="KW-1185">Reference proteome</keyword>
<dbReference type="InterPro" id="IPR057654">
    <property type="entry name" value="Znf-CCCH_tandem"/>
</dbReference>
<dbReference type="GO" id="GO:0008270">
    <property type="term" value="F:zinc ion binding"/>
    <property type="evidence" value="ECO:0007669"/>
    <property type="project" value="UniProtKB-KW"/>
</dbReference>
<evidence type="ECO:0000313" key="8">
    <source>
        <dbReference type="Proteomes" id="UP000240883"/>
    </source>
</evidence>
<dbReference type="SMART" id="SM00356">
    <property type="entry name" value="ZnF_C3H1"/>
    <property type="match status" value="2"/>
</dbReference>
<evidence type="ECO:0000313" key="7">
    <source>
        <dbReference type="EMBL" id="PSN73685.1"/>
    </source>
</evidence>
<dbReference type="PANTHER" id="PTHR37543:SF1">
    <property type="entry name" value="CCCH ZINC FINGER DNA BINDING PROTEIN (AFU_ORTHOLOGUE AFUA_5G12760)"/>
    <property type="match status" value="1"/>
</dbReference>
<dbReference type="OrthoDB" id="2270193at2759"/>
<accession>A0A2T2P7N9</accession>
<evidence type="ECO:0000256" key="4">
    <source>
        <dbReference type="PROSITE-ProRule" id="PRU00723"/>
    </source>
</evidence>
<evidence type="ECO:0000259" key="6">
    <source>
        <dbReference type="PROSITE" id="PS50103"/>
    </source>
</evidence>
<sequence>MLGDGKINSLDTHLEQFKLNNNLNQNELQTILNEYSQLLEDYSVLKQAYEDGTNNNGKPDHIEKPRSPYVLVLVDGNGYVFNDELVKDKEEGGMKAARMLNESVEKYLRENIPHTRNCRIIVRIYADLTNLSKQLAKSKLVGLEKRSLAPFAAGFTRAINLFDFTDALDEEGTRYKIRELFKAASEDSACSHILYAACHDTSYLAPLVPLSGVRNKVTLVQGAGFNPEFHQFSLNVTPFPTVFRWSELPLATANAKNSSPSSSNNNSAYKAPNNAREQVQNPSKPRNDPWGISVADSVFEAEDTPTKLSQDSVVVPWRSKPEAPQASSAKAPCKYFQKGFCRYGNKCNFQHGPNGLGVAQSNGATLDRSNVSSHLPVSVVSGFIPLNKDSQRIDTYIKPPTQEEWMIYNARFRRQKPCNSFHLQRVCTTFVCPYDHNELEPEARHALEYVLKCNPCPRKSSCRLSNCFYGHICQKDECHGQMKGCRMKPDLHNIDPKLASMVPAENQPVQEDLLDFSTDQGAPVW</sequence>
<dbReference type="Pfam" id="PF25540">
    <property type="entry name" value="DUF7923"/>
    <property type="match status" value="1"/>
</dbReference>
<dbReference type="InterPro" id="IPR041367">
    <property type="entry name" value="Znf-CCCH_4"/>
</dbReference>
<dbReference type="Proteomes" id="UP000240883">
    <property type="component" value="Unassembled WGS sequence"/>
</dbReference>
<gene>
    <name evidence="7" type="ORF">BS50DRAFT_515173</name>
</gene>
<dbReference type="InterPro" id="IPR057683">
    <property type="entry name" value="DUF7923"/>
</dbReference>
<keyword evidence="1 4" id="KW-0479">Metal-binding</keyword>
<feature type="domain" description="C3H1-type" evidence="6">
    <location>
        <begin position="327"/>
        <end position="354"/>
    </location>
</feature>